<gene>
    <name evidence="2" type="ORF">DJ69_10735</name>
</gene>
<accession>A0A2G1WIF8</accession>
<organism evidence="2 3">
    <name type="scientific">Halorubrum persicum</name>
    <dbReference type="NCBI Taxonomy" id="1383844"/>
    <lineage>
        <taxon>Archaea</taxon>
        <taxon>Methanobacteriati</taxon>
        <taxon>Methanobacteriota</taxon>
        <taxon>Stenosarchaea group</taxon>
        <taxon>Halobacteria</taxon>
        <taxon>Halobacteriales</taxon>
        <taxon>Haloferacaceae</taxon>
        <taxon>Halorubrum</taxon>
    </lineage>
</organism>
<feature type="region of interest" description="Disordered" evidence="1">
    <location>
        <begin position="26"/>
        <end position="66"/>
    </location>
</feature>
<evidence type="ECO:0008006" key="4">
    <source>
        <dbReference type="Google" id="ProtNLM"/>
    </source>
</evidence>
<dbReference type="PROSITE" id="PS51257">
    <property type="entry name" value="PROKAR_LIPOPROTEIN"/>
    <property type="match status" value="1"/>
</dbReference>
<reference evidence="2 3" key="1">
    <citation type="journal article" date="2014" name="Front. Microbiol.">
        <title>Population and genomic analysis of the genus Halorubrum.</title>
        <authorList>
            <person name="Fullmer M.S."/>
            <person name="Soucy S.M."/>
            <person name="Swithers K.S."/>
            <person name="Makkay A.M."/>
            <person name="Wheeler R."/>
            <person name="Ventosa A."/>
            <person name="Gogarten J.P."/>
            <person name="Papke R.T."/>
        </authorList>
    </citation>
    <scope>NUCLEOTIDE SEQUENCE [LARGE SCALE GENOMIC DNA]</scope>
    <source>
        <strain evidence="2 3">C49</strain>
    </source>
</reference>
<dbReference type="PROSITE" id="PS51318">
    <property type="entry name" value="TAT"/>
    <property type="match status" value="1"/>
</dbReference>
<dbReference type="Proteomes" id="UP000222824">
    <property type="component" value="Unassembled WGS sequence"/>
</dbReference>
<dbReference type="RefSeq" id="WP_099255612.1">
    <property type="nucleotide sequence ID" value="NZ_NHOA01000084.1"/>
</dbReference>
<dbReference type="NCBIfam" id="TIGR01409">
    <property type="entry name" value="TAT_signal_seq"/>
    <property type="match status" value="1"/>
</dbReference>
<evidence type="ECO:0000313" key="3">
    <source>
        <dbReference type="Proteomes" id="UP000222824"/>
    </source>
</evidence>
<evidence type="ECO:0000313" key="2">
    <source>
        <dbReference type="EMBL" id="PHQ38778.1"/>
    </source>
</evidence>
<proteinExistence type="predicted"/>
<dbReference type="OrthoDB" id="303040at2157"/>
<dbReference type="InterPro" id="IPR006311">
    <property type="entry name" value="TAT_signal"/>
</dbReference>
<dbReference type="EMBL" id="NHOA01000084">
    <property type="protein sequence ID" value="PHQ38778.1"/>
    <property type="molecule type" value="Genomic_DNA"/>
</dbReference>
<name>A0A2G1WIF8_9EURY</name>
<comment type="caution">
    <text evidence="2">The sequence shown here is derived from an EMBL/GenBank/DDBJ whole genome shotgun (WGS) entry which is preliminary data.</text>
</comment>
<keyword evidence="3" id="KW-1185">Reference proteome</keyword>
<dbReference type="InterPro" id="IPR019546">
    <property type="entry name" value="TAT_signal_bac_arc"/>
</dbReference>
<dbReference type="AlphaFoldDB" id="A0A2G1WIF8"/>
<evidence type="ECO:0000256" key="1">
    <source>
        <dbReference type="SAM" id="MobiDB-lite"/>
    </source>
</evidence>
<protein>
    <recommendedName>
        <fullName evidence="4">Twin-arginine translocation signal domain-containing protein</fullName>
    </recommendedName>
</protein>
<sequence>MTRSDPSRRRFLAGVCAAGAATLTGCSGLPFGEESPSDEAPVSLSRDDIAAIERPPSPFPATVPGSIADAHESRARELLDAVPADPSVPNAAVVAKLERDRERALGRLDRDPTGSSPIDALGAWRRRREDAAAVRGAYRAATGGDDGASVARRRQAVREERAALAADLTYRAGSPATAVLAYEPIESLLAECERHVRPRETYPSDPVAEPFRAGEAVGAVERARAAIGDALAIREAHLGGRDDATSRWTSLVAAADGLEASVNRTRGSVLRGDRGPADASDEDLSGTVAQELIAMTDMRVESAVEDTVESTDRGTYATAVIEAGTALAAIEASRAVNSGIRDGGYREAPSASSIRSTSERVREAVREATGGGDPLAIRFVRPAVETVALAADRIEEGYGSPGRAQAELTYADLYVRAVPAATEFVRERLD</sequence>